<keyword evidence="11" id="KW-0378">Hydrolase</keyword>
<dbReference type="SMART" id="SM01072">
    <property type="entry name" value="CDC48_2"/>
    <property type="match status" value="1"/>
</dbReference>
<proteinExistence type="inferred from homology"/>
<dbReference type="InterPro" id="IPR027417">
    <property type="entry name" value="P-loop_NTPase"/>
</dbReference>
<evidence type="ECO:0000259" key="14">
    <source>
        <dbReference type="SMART" id="SM01072"/>
    </source>
</evidence>
<protein>
    <recommendedName>
        <fullName evidence="10 11">Vesicular-fusion protein SEC18</fullName>
    </recommendedName>
</protein>
<evidence type="ECO:0000259" key="13">
    <source>
        <dbReference type="SMART" id="SM00382"/>
    </source>
</evidence>
<dbReference type="Gene3D" id="1.10.8.60">
    <property type="match status" value="2"/>
</dbReference>
<comment type="function">
    <text evidence="9 11">Required for vesicle-mediated transport. Catalyzes the fusion of transport vesicles within the Golgi cisternae. Is also required for transport from the endoplasmic reticulum to the Golgi stack. Seems to function as a fusion protein required for the delivery of cargo proteins to all compartments of the Golgi stack independent of vesicle origin.</text>
</comment>
<comment type="subcellular location">
    <subcellularLocation>
        <location evidence="1 11">Cytoplasm</location>
    </subcellularLocation>
</comment>
<dbReference type="GO" id="GO:0043001">
    <property type="term" value="P:Golgi to plasma membrane protein transport"/>
    <property type="evidence" value="ECO:0007669"/>
    <property type="project" value="TreeGrafter"/>
</dbReference>
<dbReference type="Gene3D" id="2.40.40.20">
    <property type="match status" value="1"/>
</dbReference>
<dbReference type="GO" id="GO:0005795">
    <property type="term" value="C:Golgi stack"/>
    <property type="evidence" value="ECO:0007669"/>
    <property type="project" value="TreeGrafter"/>
</dbReference>
<feature type="domain" description="AAA+ ATPase" evidence="13">
    <location>
        <begin position="693"/>
        <end position="829"/>
    </location>
</feature>
<evidence type="ECO:0000256" key="9">
    <source>
        <dbReference type="ARBA" id="ARBA00056429"/>
    </source>
</evidence>
<dbReference type="Pfam" id="PF00004">
    <property type="entry name" value="AAA"/>
    <property type="match status" value="2"/>
</dbReference>
<dbReference type="Pfam" id="PF17862">
    <property type="entry name" value="AAA_lid_3"/>
    <property type="match status" value="1"/>
</dbReference>
<dbReference type="PROSITE" id="PS00674">
    <property type="entry name" value="AAA"/>
    <property type="match status" value="1"/>
</dbReference>
<dbReference type="SUPFAM" id="SSF52540">
    <property type="entry name" value="P-loop containing nucleoside triphosphate hydrolases"/>
    <property type="match status" value="2"/>
</dbReference>
<evidence type="ECO:0000256" key="4">
    <source>
        <dbReference type="ARBA" id="ARBA00022490"/>
    </source>
</evidence>
<name>A0A077R073_9BASI</name>
<dbReference type="InterPro" id="IPR004201">
    <property type="entry name" value="Cdc48_dom2"/>
</dbReference>
<keyword evidence="3 11" id="KW-0813">Transport</keyword>
<dbReference type="Pfam" id="PF02933">
    <property type="entry name" value="CDC48_2"/>
    <property type="match status" value="1"/>
</dbReference>
<dbReference type="GO" id="GO:0035494">
    <property type="term" value="P:SNARE complex disassembly"/>
    <property type="evidence" value="ECO:0007669"/>
    <property type="project" value="InterPro"/>
</dbReference>
<dbReference type="InterPro" id="IPR003593">
    <property type="entry name" value="AAA+_ATPase"/>
</dbReference>
<dbReference type="FunFam" id="3.40.50.300:FF:000166">
    <property type="entry name" value="vesicle-fusing ATPase isoform X1"/>
    <property type="match status" value="1"/>
</dbReference>
<evidence type="ECO:0000256" key="2">
    <source>
        <dbReference type="ARBA" id="ARBA00006914"/>
    </source>
</evidence>
<dbReference type="SUPFAM" id="SSF50692">
    <property type="entry name" value="ADC-like"/>
    <property type="match status" value="1"/>
</dbReference>
<evidence type="ECO:0000256" key="5">
    <source>
        <dbReference type="ARBA" id="ARBA00022737"/>
    </source>
</evidence>
<evidence type="ECO:0000256" key="12">
    <source>
        <dbReference type="SAM" id="MobiDB-lite"/>
    </source>
</evidence>
<dbReference type="FunFam" id="1.10.8.60:FF:000161">
    <property type="entry name" value="Putative AAA family ATPase SEC18"/>
    <property type="match status" value="1"/>
</dbReference>
<dbReference type="PANTHER" id="PTHR23078">
    <property type="entry name" value="VESICULAR-FUSION PROTEIN NSF"/>
    <property type="match status" value="1"/>
</dbReference>
<dbReference type="SMART" id="SM00382">
    <property type="entry name" value="AAA"/>
    <property type="match status" value="2"/>
</dbReference>
<dbReference type="InterPro" id="IPR041569">
    <property type="entry name" value="AAA_lid_3"/>
</dbReference>
<evidence type="ECO:0000256" key="7">
    <source>
        <dbReference type="ARBA" id="ARBA00022840"/>
    </source>
</evidence>
<evidence type="ECO:0000256" key="11">
    <source>
        <dbReference type="RuleBase" id="RU367045"/>
    </source>
</evidence>
<keyword evidence="11" id="KW-0931">ER-Golgi transport</keyword>
<keyword evidence="7 11" id="KW-0067">ATP-binding</keyword>
<dbReference type="EMBL" id="HG529533">
    <property type="protein sequence ID" value="CDI52217.1"/>
    <property type="molecule type" value="Genomic_DNA"/>
</dbReference>
<evidence type="ECO:0000256" key="3">
    <source>
        <dbReference type="ARBA" id="ARBA00022448"/>
    </source>
</evidence>
<dbReference type="AlphaFoldDB" id="A0A077R073"/>
<dbReference type="GO" id="GO:0006891">
    <property type="term" value="P:intra-Golgi vesicle-mediated transport"/>
    <property type="evidence" value="ECO:0007669"/>
    <property type="project" value="TreeGrafter"/>
</dbReference>
<comment type="similarity">
    <text evidence="2 11">Belongs to the AAA ATPase family.</text>
</comment>
<evidence type="ECO:0000256" key="8">
    <source>
        <dbReference type="ARBA" id="ARBA00022927"/>
    </source>
</evidence>
<reference evidence="15" key="1">
    <citation type="journal article" date="2014" name="Genome Biol. Evol.">
        <title>Gene Loss Rather Than Gene Gain Is Associated with a Host Jump from Monocots to Dicots in the Smut Fungus Melanopsichium pennsylvanicum.</title>
        <authorList>
            <person name="Sharma R."/>
            <person name="Mishra B."/>
            <person name="Runge F."/>
            <person name="Thines M."/>
        </authorList>
    </citation>
    <scope>NUCLEOTIDE SEQUENCE</scope>
    <source>
        <strain evidence="15">4</strain>
    </source>
</reference>
<keyword evidence="6 11" id="KW-0547">Nucleotide-binding</keyword>
<feature type="compositionally biased region" description="Polar residues" evidence="12">
    <location>
        <begin position="39"/>
        <end position="50"/>
    </location>
</feature>
<feature type="domain" description="CDC48" evidence="14">
    <location>
        <begin position="266"/>
        <end position="343"/>
    </location>
</feature>
<dbReference type="GO" id="GO:0016887">
    <property type="term" value="F:ATP hydrolysis activity"/>
    <property type="evidence" value="ECO:0007669"/>
    <property type="project" value="InterPro"/>
</dbReference>
<keyword evidence="4 11" id="KW-0963">Cytoplasm</keyword>
<dbReference type="CDD" id="cd00009">
    <property type="entry name" value="AAA"/>
    <property type="match status" value="1"/>
</dbReference>
<dbReference type="Gene3D" id="3.10.330.10">
    <property type="match status" value="1"/>
</dbReference>
<evidence type="ECO:0000256" key="6">
    <source>
        <dbReference type="ARBA" id="ARBA00022741"/>
    </source>
</evidence>
<dbReference type="InterPro" id="IPR029067">
    <property type="entry name" value="CDC48_domain_2-like_sf"/>
</dbReference>
<accession>A0A077R073</accession>
<dbReference type="Gene3D" id="3.40.50.300">
    <property type="entry name" value="P-loop containing nucleotide triphosphate hydrolases"/>
    <property type="match status" value="2"/>
</dbReference>
<evidence type="ECO:0000313" key="15">
    <source>
        <dbReference type="EMBL" id="CDI52217.1"/>
    </source>
</evidence>
<dbReference type="GO" id="GO:0005524">
    <property type="term" value="F:ATP binding"/>
    <property type="evidence" value="ECO:0007669"/>
    <property type="project" value="UniProtKB-UniRule"/>
</dbReference>
<dbReference type="InterPro" id="IPR003960">
    <property type="entry name" value="ATPase_AAA_CS"/>
</dbReference>
<evidence type="ECO:0000256" key="1">
    <source>
        <dbReference type="ARBA" id="ARBA00004496"/>
    </source>
</evidence>
<keyword evidence="5" id="KW-0677">Repeat</keyword>
<keyword evidence="8 11" id="KW-0653">Protein transport</keyword>
<dbReference type="SUPFAM" id="SSF54585">
    <property type="entry name" value="Cdc48 domain 2-like"/>
    <property type="match status" value="1"/>
</dbReference>
<dbReference type="InterPro" id="IPR003959">
    <property type="entry name" value="ATPase_AAA_core"/>
</dbReference>
<feature type="domain" description="AAA+ ATPase" evidence="13">
    <location>
        <begin position="411"/>
        <end position="559"/>
    </location>
</feature>
<evidence type="ECO:0000256" key="10">
    <source>
        <dbReference type="ARBA" id="ARBA00068637"/>
    </source>
</evidence>
<dbReference type="FunFam" id="1.10.8.60:FF:000026">
    <property type="entry name" value="vesicle-fusing ATPase isoform X1"/>
    <property type="match status" value="1"/>
</dbReference>
<dbReference type="InterPro" id="IPR009010">
    <property type="entry name" value="Asp_de-COase-like_dom_sf"/>
</dbReference>
<dbReference type="FunFam" id="3.40.50.300:FF:000187">
    <property type="entry name" value="Vesicular-fusion ATPase SEC18"/>
    <property type="match status" value="1"/>
</dbReference>
<dbReference type="InterPro" id="IPR039812">
    <property type="entry name" value="Vesicle-fus_ATPase"/>
</dbReference>
<organism evidence="15">
    <name type="scientific">Melanopsichium pennsylvanicum 4</name>
    <dbReference type="NCBI Taxonomy" id="1398559"/>
    <lineage>
        <taxon>Eukaryota</taxon>
        <taxon>Fungi</taxon>
        <taxon>Dikarya</taxon>
        <taxon>Basidiomycota</taxon>
        <taxon>Ustilaginomycotina</taxon>
        <taxon>Ustilaginomycetes</taxon>
        <taxon>Ustilaginales</taxon>
        <taxon>Ustilaginaceae</taxon>
        <taxon>Melanopsichium</taxon>
    </lineage>
</organism>
<feature type="region of interest" description="Disordered" evidence="12">
    <location>
        <begin position="26"/>
        <end position="66"/>
    </location>
</feature>
<sequence length="914" mass="96836">MAGFLRSGGSGGAGYGRVSGGGVGGNNPYGDGSDPYRGVSNSYTSTPTSSGRTAAGYGGEEEAQASAELGTAGEALGLQALAPGGLLGVGGGGAGFSGAGYGGRGAGFAGAGAGGAARPAGGAGYRSGGAGFSGGAGGAGAGGAGYGSEKAVPQNLSSGGHLVVKCPDQLVLSNCLIINGQEWGSTKYVLVDGMYVFTAQADSTGNIQPGTLGTALLQRKWAGLSAQGQVVQAESYDPFAFGNSVYLGSIDIEVAYLRKGEIAPQPYDTEEMAKVFARAFDNHIFTVGQLLVFEFKGMNLMATIRGVDVVELHEMQQGGKKSSGSDTHPSRSDRGILIAQTQINFSASQDGGVKLKASGNRPPPNAILQPNFKFEDMGVGGLDKEFANIFRRAFASRIFPPALVEKLGIQHVKGMVLYGPPGTGKTLLARQIGKMLNAREPKIVNGPEVFNKYVGGSEENVRKLFADAEKEQKEKGDESQLHIIILDELDAMVRQRGSGGAGATSAGDNVVNTLLAKLDGVEQLNNILVIGMTNRLDMIDEALLRPGRLEVHVEVSLPDEFGRRQILNIHTSKMRTNGVMNTDVNIDELAALTKNFSGAEIAGLIKSATSFAFNRHVKVGTMAGYSNDVENMKVQHQDFLHALEEVKPAFGVAEEELSQVVQNGIMHFAPHIDVILRDGHLRVEQVRTSQRTPLVTVLLHGPPGSGKTALAATIAIASDYPFIKLISPENMIGMGEAAKINYLNKVFNDAYKSPLSIIVIDNIEKIVEWVRIGPRFSNSVLQALAVLLGKRPPKDKRLLVLATTSNRRMLHEMEMLNAFIAEIRVPNITSLRSVDHVVRQMQLFEHDQDAQRCTQLLAQAGLGEEGKLNIGIKKLLSEIEMARLDNDPADRLASSLSSVQNTAIDVDIDVDDLN</sequence>
<dbReference type="PANTHER" id="PTHR23078:SF3">
    <property type="entry name" value="VESICLE-FUSING ATPASE"/>
    <property type="match status" value="1"/>
</dbReference>